<gene>
    <name evidence="3" type="ORF">BO78DRAFT_472951</name>
</gene>
<feature type="transmembrane region" description="Helical" evidence="2">
    <location>
        <begin position="109"/>
        <end position="134"/>
    </location>
</feature>
<dbReference type="EMBL" id="KZ826403">
    <property type="protein sequence ID" value="PYI01959.1"/>
    <property type="molecule type" value="Genomic_DNA"/>
</dbReference>
<keyword evidence="2" id="KW-0472">Membrane</keyword>
<sequence>MAPDTVDRETSTRLLAPHESTKMNQTDPTKPASSRPTKPKEIRFWPQIYVPILVMIYVGLLLAAWSIICLLSRGRLVRSLDSEEYYTADSINVQAFLTAVSRWHRAGTVLWNIVGVATIPLASAVCSFAAVGFLQSQKYRKADLTLRQTLVIADHGWTNPNVILSMFWRPKKLGSALLYVALFLHILGAILNPLQGLLVGQTTIKIPLRVQQLETVADIYALTDSSYLAQVDYGSTVAALRSTLSTTRPSDTYQNLWPANASCSCHSENCGLLERSVFTCQRARTNIQNVAVVEDSEPALDLYMSTVSTTANTGLLRQYAPRINSSVTWENVSADQFPPNCSGTAFFKNYTLTEKAAEIYEDWYSISVCMMGNLSHTPFQRTRHRQDFNETLFLTANTYEGSHTIRLTLSTTAGYFELPNDMRNGTAGPLLDANPLSNCTDTSCGLSTQVKRDHVVISNQTDGWVDGSFYLDLVPSKGPLALITLALFGEHSSLDPSLYHPLSALNSTNAAEGYCYNYPPLTFLLSEHDNRIPMACNGQFDQSAYHWINDFFNPEYGIPALSRASFLANQALFNTAGQETLGLDNIIAINYQPSCNLTRPNIPRASMIGLSVLIAIYLFLLIGLCIANLTQVPWAGSVDSQSIMKITAALCSSYFKHEGGEKLLSKENDDDILDILPGTIGDAEPHAKVGRLAVGAETPLKWRRRYWKGDGFAL</sequence>
<dbReference type="OrthoDB" id="5381672at2759"/>
<name>A0A319EMI2_ASPSB</name>
<feature type="region of interest" description="Disordered" evidence="1">
    <location>
        <begin position="1"/>
        <end position="38"/>
    </location>
</feature>
<feature type="compositionally biased region" description="Basic and acidic residues" evidence="1">
    <location>
        <begin position="1"/>
        <end position="11"/>
    </location>
</feature>
<feature type="transmembrane region" description="Helical" evidence="2">
    <location>
        <begin position="48"/>
        <end position="68"/>
    </location>
</feature>
<reference evidence="3 4" key="1">
    <citation type="submission" date="2018-02" db="EMBL/GenBank/DDBJ databases">
        <title>The genomes of Aspergillus section Nigri reveals drivers in fungal speciation.</title>
        <authorList>
            <consortium name="DOE Joint Genome Institute"/>
            <person name="Vesth T.C."/>
            <person name="Nybo J."/>
            <person name="Theobald S."/>
            <person name="Brandl J."/>
            <person name="Frisvad J.C."/>
            <person name="Nielsen K.F."/>
            <person name="Lyhne E.K."/>
            <person name="Kogle M.E."/>
            <person name="Kuo A."/>
            <person name="Riley R."/>
            <person name="Clum A."/>
            <person name="Nolan M."/>
            <person name="Lipzen A."/>
            <person name="Salamov A."/>
            <person name="Henrissat B."/>
            <person name="Wiebenga A."/>
            <person name="De vries R.P."/>
            <person name="Grigoriev I.V."/>
            <person name="Mortensen U.H."/>
            <person name="Andersen M.R."/>
            <person name="Baker S.E."/>
        </authorList>
    </citation>
    <scope>NUCLEOTIDE SEQUENCE [LARGE SCALE GENOMIC DNA]</scope>
    <source>
        <strain evidence="3 4">CBS 121057</strain>
    </source>
</reference>
<protein>
    <submittedName>
        <fullName evidence="3">Uncharacterized protein</fullName>
    </submittedName>
</protein>
<feature type="compositionally biased region" description="Polar residues" evidence="1">
    <location>
        <begin position="22"/>
        <end position="36"/>
    </location>
</feature>
<evidence type="ECO:0000313" key="4">
    <source>
        <dbReference type="Proteomes" id="UP000248423"/>
    </source>
</evidence>
<evidence type="ECO:0000256" key="2">
    <source>
        <dbReference type="SAM" id="Phobius"/>
    </source>
</evidence>
<dbReference type="VEuPathDB" id="FungiDB:BO78DRAFT_472951"/>
<evidence type="ECO:0000256" key="1">
    <source>
        <dbReference type="SAM" id="MobiDB-lite"/>
    </source>
</evidence>
<keyword evidence="4" id="KW-1185">Reference proteome</keyword>
<dbReference type="AlphaFoldDB" id="A0A319EMI2"/>
<evidence type="ECO:0000313" key="3">
    <source>
        <dbReference type="EMBL" id="PYI01959.1"/>
    </source>
</evidence>
<keyword evidence="2" id="KW-1133">Transmembrane helix</keyword>
<accession>A0A319EMI2</accession>
<dbReference type="Proteomes" id="UP000248423">
    <property type="component" value="Unassembled WGS sequence"/>
</dbReference>
<feature type="transmembrane region" description="Helical" evidence="2">
    <location>
        <begin position="605"/>
        <end position="627"/>
    </location>
</feature>
<feature type="transmembrane region" description="Helical" evidence="2">
    <location>
        <begin position="176"/>
        <end position="194"/>
    </location>
</feature>
<proteinExistence type="predicted"/>
<keyword evidence="2" id="KW-0812">Transmembrane</keyword>
<organism evidence="3 4">
    <name type="scientific">Aspergillus sclerotiicarbonarius (strain CBS 121057 / IBT 28362)</name>
    <dbReference type="NCBI Taxonomy" id="1448318"/>
    <lineage>
        <taxon>Eukaryota</taxon>
        <taxon>Fungi</taxon>
        <taxon>Dikarya</taxon>
        <taxon>Ascomycota</taxon>
        <taxon>Pezizomycotina</taxon>
        <taxon>Eurotiomycetes</taxon>
        <taxon>Eurotiomycetidae</taxon>
        <taxon>Eurotiales</taxon>
        <taxon>Aspergillaceae</taxon>
        <taxon>Aspergillus</taxon>
        <taxon>Aspergillus subgen. Circumdati</taxon>
    </lineage>
</organism>